<dbReference type="Proteomes" id="UP000252415">
    <property type="component" value="Unassembled WGS sequence"/>
</dbReference>
<accession>A0A368VZZ2</accession>
<reference evidence="1 2" key="1">
    <citation type="submission" date="2018-07" db="EMBL/GenBank/DDBJ databases">
        <title>Genomic Encyclopedia of Type Strains, Phase III (KMG-III): the genomes of soil and plant-associated and newly described type strains.</title>
        <authorList>
            <person name="Whitman W."/>
        </authorList>
    </citation>
    <scope>NUCLEOTIDE SEQUENCE [LARGE SCALE GENOMIC DNA]</scope>
    <source>
        <strain evidence="1 2">CECT 7506</strain>
    </source>
</reference>
<proteinExistence type="predicted"/>
<dbReference type="EMBL" id="QPJD01000007">
    <property type="protein sequence ID" value="RCW47989.1"/>
    <property type="molecule type" value="Genomic_DNA"/>
</dbReference>
<dbReference type="AlphaFoldDB" id="A0A368VZZ2"/>
<evidence type="ECO:0008006" key="3">
    <source>
        <dbReference type="Google" id="ProtNLM"/>
    </source>
</evidence>
<sequence>MTTLSCNCGFSVTDENKYKVEAAMWHHAIHDHADMLKSMTVEMLENWLKHKDEQLKAGA</sequence>
<gene>
    <name evidence="1" type="ORF">DFP97_107191</name>
</gene>
<evidence type="ECO:0000313" key="2">
    <source>
        <dbReference type="Proteomes" id="UP000252415"/>
    </source>
</evidence>
<dbReference type="RefSeq" id="WP_114380388.1">
    <property type="nucleotide sequence ID" value="NZ_QPJD01000007.1"/>
</dbReference>
<keyword evidence="2" id="KW-1185">Reference proteome</keyword>
<comment type="caution">
    <text evidence="1">The sequence shown here is derived from an EMBL/GenBank/DDBJ whole genome shotgun (WGS) entry which is preliminary data.</text>
</comment>
<organism evidence="1 2">
    <name type="scientific">Paenibacillus prosopidis</name>
    <dbReference type="NCBI Taxonomy" id="630520"/>
    <lineage>
        <taxon>Bacteria</taxon>
        <taxon>Bacillati</taxon>
        <taxon>Bacillota</taxon>
        <taxon>Bacilli</taxon>
        <taxon>Bacillales</taxon>
        <taxon>Paenibacillaceae</taxon>
        <taxon>Paenibacillus</taxon>
    </lineage>
</organism>
<name>A0A368VZZ2_9BACL</name>
<evidence type="ECO:0000313" key="1">
    <source>
        <dbReference type="EMBL" id="RCW47989.1"/>
    </source>
</evidence>
<dbReference type="OrthoDB" id="2629314at2"/>
<protein>
    <recommendedName>
        <fullName evidence="3">DUF1059 domain-containing protein</fullName>
    </recommendedName>
</protein>